<dbReference type="InterPro" id="IPR036236">
    <property type="entry name" value="Znf_C2H2_sf"/>
</dbReference>
<reference evidence="4" key="1">
    <citation type="submission" date="2017-02" db="UniProtKB">
        <authorList>
            <consortium name="WormBaseParasite"/>
        </authorList>
    </citation>
    <scope>IDENTIFICATION</scope>
</reference>
<sequence>MGSTKSRGSFLIDSLLDETRKQIEASCETNPIDLINTTMQVPLNSNIHFLTYFLTHSPYCFYRFVIAISKKKQSNSLPGKMQSEESTSVSTAEQIAVERTENRAPIVQPHQQRIFANFTANCQRMPSRCVSLDQFQHIASYNMSALSQYLSKCHMIQNAALQWSSALSNAQSLQRAIAASSLANARHFQGFCKTSQHIASYNMSALSQYLSKCHMIQNAALQWSSALSNAQSLQRAIAASSLANARHFQDGHLQRSRIDSLSTSRSTTKKYRCDICEKTFSRSNTLITHKVSDNFV</sequence>
<dbReference type="Gene3D" id="3.30.160.60">
    <property type="entry name" value="Classic Zinc Finger"/>
    <property type="match status" value="1"/>
</dbReference>
<feature type="domain" description="C2H2-type" evidence="2">
    <location>
        <begin position="271"/>
        <end position="296"/>
    </location>
</feature>
<keyword evidence="1" id="KW-0479">Metal-binding</keyword>
<keyword evidence="3" id="KW-1185">Reference proteome</keyword>
<evidence type="ECO:0000313" key="4">
    <source>
        <dbReference type="WBParaSite" id="ALUE_0001871001-mRNA-1"/>
    </source>
</evidence>
<proteinExistence type="predicted"/>
<dbReference type="GO" id="GO:0008270">
    <property type="term" value="F:zinc ion binding"/>
    <property type="evidence" value="ECO:0007669"/>
    <property type="project" value="UniProtKB-KW"/>
</dbReference>
<accession>A0A0M3IJA6</accession>
<keyword evidence="1" id="KW-0862">Zinc</keyword>
<organism evidence="3 4">
    <name type="scientific">Ascaris lumbricoides</name>
    <name type="common">Giant roundworm</name>
    <dbReference type="NCBI Taxonomy" id="6252"/>
    <lineage>
        <taxon>Eukaryota</taxon>
        <taxon>Metazoa</taxon>
        <taxon>Ecdysozoa</taxon>
        <taxon>Nematoda</taxon>
        <taxon>Chromadorea</taxon>
        <taxon>Rhabditida</taxon>
        <taxon>Spirurina</taxon>
        <taxon>Ascaridomorpha</taxon>
        <taxon>Ascaridoidea</taxon>
        <taxon>Ascarididae</taxon>
        <taxon>Ascaris</taxon>
    </lineage>
</organism>
<dbReference type="AlphaFoldDB" id="A0A0M3IJA6"/>
<dbReference type="PROSITE" id="PS50157">
    <property type="entry name" value="ZINC_FINGER_C2H2_2"/>
    <property type="match status" value="1"/>
</dbReference>
<name>A0A0M3IJA6_ASCLU</name>
<protein>
    <submittedName>
        <fullName evidence="4">C2H2-type domain-containing protein</fullName>
    </submittedName>
</protein>
<dbReference type="Proteomes" id="UP000036681">
    <property type="component" value="Unplaced"/>
</dbReference>
<keyword evidence="1" id="KW-0863">Zinc-finger</keyword>
<dbReference type="InterPro" id="IPR013087">
    <property type="entry name" value="Znf_C2H2_type"/>
</dbReference>
<dbReference type="SUPFAM" id="SSF57667">
    <property type="entry name" value="beta-beta-alpha zinc fingers"/>
    <property type="match status" value="1"/>
</dbReference>
<evidence type="ECO:0000256" key="1">
    <source>
        <dbReference type="PROSITE-ProRule" id="PRU00042"/>
    </source>
</evidence>
<evidence type="ECO:0000313" key="3">
    <source>
        <dbReference type="Proteomes" id="UP000036681"/>
    </source>
</evidence>
<dbReference type="WBParaSite" id="ALUE_0001871001-mRNA-1">
    <property type="protein sequence ID" value="ALUE_0001871001-mRNA-1"/>
    <property type="gene ID" value="ALUE_0001871001"/>
</dbReference>
<evidence type="ECO:0000259" key="2">
    <source>
        <dbReference type="PROSITE" id="PS50157"/>
    </source>
</evidence>